<gene>
    <name evidence="1" type="ORF">M153_3420004522</name>
</gene>
<protein>
    <submittedName>
        <fullName evidence="1">Uncharacterized protein</fullName>
    </submittedName>
</protein>
<name>A0A0R0LYK0_9MICR</name>
<dbReference type="Proteomes" id="UP000051530">
    <property type="component" value="Unassembled WGS sequence"/>
</dbReference>
<organism evidence="1 2">
    <name type="scientific">Pseudoloma neurophilia</name>
    <dbReference type="NCBI Taxonomy" id="146866"/>
    <lineage>
        <taxon>Eukaryota</taxon>
        <taxon>Fungi</taxon>
        <taxon>Fungi incertae sedis</taxon>
        <taxon>Microsporidia</taxon>
        <taxon>Pseudoloma</taxon>
    </lineage>
</organism>
<comment type="caution">
    <text evidence="1">The sequence shown here is derived from an EMBL/GenBank/DDBJ whole genome shotgun (WGS) entry which is preliminary data.</text>
</comment>
<evidence type="ECO:0000313" key="2">
    <source>
        <dbReference type="Proteomes" id="UP000051530"/>
    </source>
</evidence>
<sequence length="390" mass="44166">MVMNTDHSKVIGRKGDKVIVQDKSLFKPKDYKIKLLQENANFIIKFGKEQLCYNIKTRKLKICEKQKTKGTWELVKKDFTYFLRQNSKCAALTSPLEKFDDKSELTLKSCKNDDAIQITFMNSEGEILEIDTTSFAIENDSPVESIITTDIVPNKTLTEIEVVPKVKSQEVIVEKNIANIKPIQTDRVQKEVFLPVNSEEINPEVLTSSITTEKIVRTKPFKPENVDEDKSIRANDLRNNNLEFVRSPQPIVTVSQKASNIELEQPVGAVLTSTASPVILEEKIVNRNLTPLSTKTVDLVPQKSKKVVVAETRPLKTEIIQSSDKDLSDIDRSENNDYFDDKKTAFVQSIDRDLNMITHDVPTGESLGTATVIKPGQRCYLDENKKIHCH</sequence>
<evidence type="ECO:0000313" key="1">
    <source>
        <dbReference type="EMBL" id="KRH94200.1"/>
    </source>
</evidence>
<dbReference type="VEuPathDB" id="MicrosporidiaDB:M153_3420004522"/>
<keyword evidence="2" id="KW-1185">Reference proteome</keyword>
<dbReference type="EMBL" id="LGUB01000118">
    <property type="protein sequence ID" value="KRH94200.1"/>
    <property type="molecule type" value="Genomic_DNA"/>
</dbReference>
<proteinExistence type="predicted"/>
<accession>A0A0R0LYK0</accession>
<dbReference type="AlphaFoldDB" id="A0A0R0LYK0"/>
<reference evidence="1 2" key="1">
    <citation type="submission" date="2015-07" db="EMBL/GenBank/DDBJ databases">
        <title>The genome of Pseudoloma neurophilia, a relevant intracellular parasite of the zebrafish.</title>
        <authorList>
            <person name="Ndikumana S."/>
            <person name="Pelin A."/>
            <person name="Sanders J."/>
            <person name="Corradi N."/>
        </authorList>
    </citation>
    <scope>NUCLEOTIDE SEQUENCE [LARGE SCALE GENOMIC DNA]</scope>
    <source>
        <strain evidence="1 2">MK1</strain>
    </source>
</reference>